<dbReference type="AlphaFoldDB" id="E6JZ44"/>
<reference evidence="1 2" key="1">
    <citation type="submission" date="2010-12" db="EMBL/GenBank/DDBJ databases">
        <authorList>
            <person name="Muzny D."/>
            <person name="Qin X."/>
            <person name="Buhay C."/>
            <person name="Dugan-Rocha S."/>
            <person name="Ding Y."/>
            <person name="Chen G."/>
            <person name="Hawes A."/>
            <person name="Holder M."/>
            <person name="Jhangiani S."/>
            <person name="Johnson A."/>
            <person name="Khan Z."/>
            <person name="Li Z."/>
            <person name="Liu W."/>
            <person name="Liu X."/>
            <person name="Perez L."/>
            <person name="Shen H."/>
            <person name="Wang Q."/>
            <person name="Watt J."/>
            <person name="Xi L."/>
            <person name="Xin Y."/>
            <person name="Zhou J."/>
            <person name="Deng J."/>
            <person name="Jiang H."/>
            <person name="Liu Y."/>
            <person name="Qu J."/>
            <person name="Song X.-Z."/>
            <person name="Zhang L."/>
            <person name="Villasana D."/>
            <person name="Johnson A."/>
            <person name="Liu J."/>
            <person name="Liyanage D."/>
            <person name="Lorensuhewa L."/>
            <person name="Robinson T."/>
            <person name="Song A."/>
            <person name="Song B.-B."/>
            <person name="Dinh H."/>
            <person name="Thornton R."/>
            <person name="Coyle M."/>
            <person name="Francisco L."/>
            <person name="Jackson L."/>
            <person name="Javaid M."/>
            <person name="Korchina V."/>
            <person name="Kovar C."/>
            <person name="Mata R."/>
            <person name="Mathew T."/>
            <person name="Ngo R."/>
            <person name="Nguyen L."/>
            <person name="Nguyen N."/>
            <person name="Okwuonu G."/>
            <person name="Ongeri F."/>
            <person name="Pham C."/>
            <person name="Simmons D."/>
            <person name="Wilczek-Boney K."/>
            <person name="Hale W."/>
            <person name="Jakkamsetti A."/>
            <person name="Pham P."/>
            <person name="Ruth R."/>
            <person name="San Lucas F."/>
            <person name="Warren J."/>
            <person name="Zhang J."/>
            <person name="Zhao Z."/>
            <person name="Zhou C."/>
            <person name="Zhu D."/>
            <person name="Lee S."/>
            <person name="Bess C."/>
            <person name="Blankenburg K."/>
            <person name="Forbes L."/>
            <person name="Fu Q."/>
            <person name="Gubbala S."/>
            <person name="Hirani K."/>
            <person name="Jayaseelan J.C."/>
            <person name="Lara F."/>
            <person name="Munidasa M."/>
            <person name="Palculict T."/>
            <person name="Patil S."/>
            <person name="Pu L.-L."/>
            <person name="Saada N."/>
            <person name="Tang L."/>
            <person name="Weissenberger G."/>
            <person name="Zhu Y."/>
            <person name="Hemphill L."/>
            <person name="Shang Y."/>
            <person name="Youmans B."/>
            <person name="Ayvaz T."/>
            <person name="Ross M."/>
            <person name="Santibanez J."/>
            <person name="Aqrawi P."/>
            <person name="Gross S."/>
            <person name="Joshi V."/>
            <person name="Fowler G."/>
            <person name="Nazareth L."/>
            <person name="Reid J."/>
            <person name="Worley K."/>
            <person name="Petrosino J."/>
            <person name="Highlander S."/>
            <person name="Gibbs R."/>
        </authorList>
    </citation>
    <scope>NUCLEOTIDE SEQUENCE [LARGE SCALE GENOMIC DNA]</scope>
    <source>
        <strain evidence="1 2">DSM 10105</strain>
    </source>
</reference>
<dbReference type="EMBL" id="AEON01000001">
    <property type="protein sequence ID" value="EFT83934.1"/>
    <property type="molecule type" value="Genomic_DNA"/>
</dbReference>
<proteinExistence type="predicted"/>
<keyword evidence="2" id="KW-1185">Reference proteome</keyword>
<protein>
    <submittedName>
        <fullName evidence="1">Uncharacterized protein</fullName>
    </submittedName>
</protein>
<evidence type="ECO:0000313" key="1">
    <source>
        <dbReference type="EMBL" id="EFT83934.1"/>
    </source>
</evidence>
<name>E6JZ44_PARDN</name>
<accession>E6JZ44</accession>
<dbReference type="Proteomes" id="UP000004946">
    <property type="component" value="Chromosome"/>
</dbReference>
<evidence type="ECO:0000313" key="2">
    <source>
        <dbReference type="Proteomes" id="UP000004946"/>
    </source>
</evidence>
<sequence length="144" mass="16882">MQALRRGPFHLIRESFLLAFKNFGHLPVGDPFRVELAELTVLAAGVVLESRRIEEGWVETVGILSFPADSYLEMTDKTESMDYIMEKRGRDPFPQTVRSKKTQQFRHRAPMDRFPRTERRLFPVFSRKRKHIHIRSRALAASNR</sequence>
<dbReference type="HOGENOM" id="CLU_1794624_0_0_11"/>
<organism evidence="1 2">
    <name type="scientific">Parascardovia denticolens DSM 10105 = JCM 12538</name>
    <dbReference type="NCBI Taxonomy" id="864564"/>
    <lineage>
        <taxon>Bacteria</taxon>
        <taxon>Bacillati</taxon>
        <taxon>Actinomycetota</taxon>
        <taxon>Actinomycetes</taxon>
        <taxon>Bifidobacteriales</taxon>
        <taxon>Bifidobacteriaceae</taxon>
        <taxon>Parascardovia</taxon>
    </lineage>
</organism>
<comment type="caution">
    <text evidence="1">The sequence shown here is derived from an EMBL/GenBank/DDBJ whole genome shotgun (WGS) entry which is preliminary data.</text>
</comment>
<gene>
    <name evidence="1" type="ORF">HMPREF0620_0939</name>
</gene>